<proteinExistence type="predicted"/>
<evidence type="ECO:0000313" key="1">
    <source>
        <dbReference type="EMBL" id="JAD42615.1"/>
    </source>
</evidence>
<dbReference type="EMBL" id="GBRH01255280">
    <property type="protein sequence ID" value="JAD42615.1"/>
    <property type="molecule type" value="Transcribed_RNA"/>
</dbReference>
<reference evidence="1" key="1">
    <citation type="submission" date="2014-09" db="EMBL/GenBank/DDBJ databases">
        <authorList>
            <person name="Magalhaes I.L.F."/>
            <person name="Oliveira U."/>
            <person name="Santos F.R."/>
            <person name="Vidigal T.H.D.A."/>
            <person name="Brescovit A.D."/>
            <person name="Santos A.J."/>
        </authorList>
    </citation>
    <scope>NUCLEOTIDE SEQUENCE</scope>
    <source>
        <tissue evidence="1">Shoot tissue taken approximately 20 cm above the soil surface</tissue>
    </source>
</reference>
<name>A0A0A9A0V6_ARUDO</name>
<sequence>MIFGNILPIFTYISSWNYQGPVLSFQSLFPSIDVYCT</sequence>
<dbReference type="AlphaFoldDB" id="A0A0A9A0V6"/>
<organism evidence="1">
    <name type="scientific">Arundo donax</name>
    <name type="common">Giant reed</name>
    <name type="synonym">Donax arundinaceus</name>
    <dbReference type="NCBI Taxonomy" id="35708"/>
    <lineage>
        <taxon>Eukaryota</taxon>
        <taxon>Viridiplantae</taxon>
        <taxon>Streptophyta</taxon>
        <taxon>Embryophyta</taxon>
        <taxon>Tracheophyta</taxon>
        <taxon>Spermatophyta</taxon>
        <taxon>Magnoliopsida</taxon>
        <taxon>Liliopsida</taxon>
        <taxon>Poales</taxon>
        <taxon>Poaceae</taxon>
        <taxon>PACMAD clade</taxon>
        <taxon>Arundinoideae</taxon>
        <taxon>Arundineae</taxon>
        <taxon>Arundo</taxon>
    </lineage>
</organism>
<reference evidence="1" key="2">
    <citation type="journal article" date="2015" name="Data Brief">
        <title>Shoot transcriptome of the giant reed, Arundo donax.</title>
        <authorList>
            <person name="Barrero R.A."/>
            <person name="Guerrero F.D."/>
            <person name="Moolhuijzen P."/>
            <person name="Goolsby J.A."/>
            <person name="Tidwell J."/>
            <person name="Bellgard S.E."/>
            <person name="Bellgard M.I."/>
        </authorList>
    </citation>
    <scope>NUCLEOTIDE SEQUENCE</scope>
    <source>
        <tissue evidence="1">Shoot tissue taken approximately 20 cm above the soil surface</tissue>
    </source>
</reference>
<accession>A0A0A9A0V6</accession>
<protein>
    <submittedName>
        <fullName evidence="1">Uncharacterized protein</fullName>
    </submittedName>
</protein>